<evidence type="ECO:0000256" key="1">
    <source>
        <dbReference type="ARBA" id="ARBA00023015"/>
    </source>
</evidence>
<evidence type="ECO:0000313" key="5">
    <source>
        <dbReference type="EMBL" id="MBB5888509.1"/>
    </source>
</evidence>
<dbReference type="InterPro" id="IPR000835">
    <property type="entry name" value="HTH_MarR-typ"/>
</dbReference>
<dbReference type="EMBL" id="JACHHV010000027">
    <property type="protein sequence ID" value="MBB5888509.1"/>
    <property type="molecule type" value="Genomic_DNA"/>
</dbReference>
<keyword evidence="1" id="KW-0805">Transcription regulation</keyword>
<dbReference type="GO" id="GO:0043565">
    <property type="term" value="F:sequence-specific DNA binding"/>
    <property type="evidence" value="ECO:0007669"/>
    <property type="project" value="InterPro"/>
</dbReference>
<dbReference type="Gene3D" id="6.10.140.1680">
    <property type="match status" value="1"/>
</dbReference>
<dbReference type="InterPro" id="IPR036390">
    <property type="entry name" value="WH_DNA-bd_sf"/>
</dbReference>
<feature type="domain" description="HTH marR-type" evidence="4">
    <location>
        <begin position="1"/>
        <end position="138"/>
    </location>
</feature>
<name>A0A841CAT9_9LACT</name>
<dbReference type="PRINTS" id="PR00598">
    <property type="entry name" value="HTHMARR"/>
</dbReference>
<dbReference type="InterPro" id="IPR036388">
    <property type="entry name" value="WH-like_DNA-bd_sf"/>
</dbReference>
<sequence>MKLENTINKFVNKVSQREMLLGKCESEDALTSTQEHILMLLSKNVNVSSSHLAEKLGISAAAVSKAVKVLQDRGFIHSERHQADERVMELFLTEKGIPAAKEHADHHDKTLLAYKSLLKKFNPDEQGIIERFIVELESVLS</sequence>
<dbReference type="Gene3D" id="1.10.10.10">
    <property type="entry name" value="Winged helix-like DNA-binding domain superfamily/Winged helix DNA-binding domain"/>
    <property type="match status" value="1"/>
</dbReference>
<dbReference type="AlphaFoldDB" id="A0A841CAT9"/>
<dbReference type="PANTHER" id="PTHR35790:SF4">
    <property type="entry name" value="HTH-TYPE TRANSCRIPTIONAL REGULATOR PCHR"/>
    <property type="match status" value="1"/>
</dbReference>
<keyword evidence="2 5" id="KW-0238">DNA-binding</keyword>
<dbReference type="SUPFAM" id="SSF46785">
    <property type="entry name" value="Winged helix' DNA-binding domain"/>
    <property type="match status" value="1"/>
</dbReference>
<evidence type="ECO:0000313" key="6">
    <source>
        <dbReference type="Proteomes" id="UP000562464"/>
    </source>
</evidence>
<dbReference type="InterPro" id="IPR000485">
    <property type="entry name" value="AsnC-type_HTH_dom"/>
</dbReference>
<evidence type="ECO:0000256" key="3">
    <source>
        <dbReference type="ARBA" id="ARBA00023163"/>
    </source>
</evidence>
<dbReference type="Pfam" id="PF01047">
    <property type="entry name" value="MarR"/>
    <property type="match status" value="1"/>
</dbReference>
<accession>A0A841CAT9</accession>
<evidence type="ECO:0000259" key="4">
    <source>
        <dbReference type="PROSITE" id="PS50995"/>
    </source>
</evidence>
<dbReference type="CDD" id="cd00090">
    <property type="entry name" value="HTH_ARSR"/>
    <property type="match status" value="1"/>
</dbReference>
<dbReference type="PRINTS" id="PR00033">
    <property type="entry name" value="HTHASNC"/>
</dbReference>
<dbReference type="InterPro" id="IPR052067">
    <property type="entry name" value="Metal_resp_HTH_trans_reg"/>
</dbReference>
<keyword evidence="3" id="KW-0804">Transcription</keyword>
<organism evidence="5 6">
    <name type="scientific">Lactovum miscens</name>
    <dbReference type="NCBI Taxonomy" id="190387"/>
    <lineage>
        <taxon>Bacteria</taxon>
        <taxon>Bacillati</taxon>
        <taxon>Bacillota</taxon>
        <taxon>Bacilli</taxon>
        <taxon>Lactobacillales</taxon>
        <taxon>Streptococcaceae</taxon>
        <taxon>Lactovum</taxon>
    </lineage>
</organism>
<dbReference type="SMART" id="SM00347">
    <property type="entry name" value="HTH_MARR"/>
    <property type="match status" value="1"/>
</dbReference>
<dbReference type="InterPro" id="IPR011991">
    <property type="entry name" value="ArsR-like_HTH"/>
</dbReference>
<proteinExistence type="predicted"/>
<evidence type="ECO:0000256" key="2">
    <source>
        <dbReference type="ARBA" id="ARBA00023125"/>
    </source>
</evidence>
<dbReference type="GO" id="GO:0003700">
    <property type="term" value="F:DNA-binding transcription factor activity"/>
    <property type="evidence" value="ECO:0007669"/>
    <property type="project" value="InterPro"/>
</dbReference>
<dbReference type="PROSITE" id="PS50995">
    <property type="entry name" value="HTH_MARR_2"/>
    <property type="match status" value="1"/>
</dbReference>
<reference evidence="5 6" key="1">
    <citation type="submission" date="2020-08" db="EMBL/GenBank/DDBJ databases">
        <title>Genomic Encyclopedia of Type Strains, Phase IV (KMG-IV): sequencing the most valuable type-strain genomes for metagenomic binning, comparative biology and taxonomic classification.</title>
        <authorList>
            <person name="Goeker M."/>
        </authorList>
    </citation>
    <scope>NUCLEOTIDE SEQUENCE [LARGE SCALE GENOMIC DNA]</scope>
    <source>
        <strain evidence="5 6">DSM 14925</strain>
    </source>
</reference>
<comment type="caution">
    <text evidence="5">The sequence shown here is derived from an EMBL/GenBank/DDBJ whole genome shotgun (WGS) entry which is preliminary data.</text>
</comment>
<dbReference type="PANTHER" id="PTHR35790">
    <property type="entry name" value="HTH-TYPE TRANSCRIPTIONAL REGULATOR PCHR"/>
    <property type="match status" value="1"/>
</dbReference>
<keyword evidence="6" id="KW-1185">Reference proteome</keyword>
<dbReference type="RefSeq" id="WP_183540629.1">
    <property type="nucleotide sequence ID" value="NZ_JACHHV010000027.1"/>
</dbReference>
<gene>
    <name evidence="5" type="ORF">HNQ37_001410</name>
</gene>
<protein>
    <submittedName>
        <fullName evidence="5">DNA-binding MarR family transcriptional regulator</fullName>
    </submittedName>
</protein>
<dbReference type="Proteomes" id="UP000562464">
    <property type="component" value="Unassembled WGS sequence"/>
</dbReference>